<keyword evidence="3 7" id="KW-0489">Methyltransferase</keyword>
<dbReference type="RefSeq" id="XP_034253390.1">
    <property type="nucleotide sequence ID" value="XM_034397499.1"/>
</dbReference>
<dbReference type="Pfam" id="PF02636">
    <property type="entry name" value="Methyltransf_28"/>
    <property type="match status" value="1"/>
</dbReference>
<gene>
    <name evidence="10" type="primary">LOC117652528</name>
</gene>
<dbReference type="GO" id="GO:0032981">
    <property type="term" value="P:mitochondrial respiratory chain complex I assembly"/>
    <property type="evidence" value="ECO:0007669"/>
    <property type="project" value="TreeGrafter"/>
</dbReference>
<evidence type="ECO:0000256" key="1">
    <source>
        <dbReference type="ARBA" id="ARBA00004173"/>
    </source>
</evidence>
<evidence type="ECO:0000256" key="5">
    <source>
        <dbReference type="ARBA" id="ARBA00023128"/>
    </source>
</evidence>
<name>A0A6P9A788_THRPL</name>
<comment type="function">
    <text evidence="7">Arginine methyltransferase involved in the assembly or stability of mitochondrial NADH:ubiquinone oxidoreductase complex (complex I).</text>
</comment>
<dbReference type="InterPro" id="IPR003788">
    <property type="entry name" value="NDUFAF7"/>
</dbReference>
<keyword evidence="5 7" id="KW-0496">Mitochondrion</keyword>
<evidence type="ECO:0000256" key="8">
    <source>
        <dbReference type="SAM" id="MobiDB-lite"/>
    </source>
</evidence>
<comment type="catalytic activity">
    <reaction evidence="6 7">
        <text>L-arginyl-[protein] + 2 S-adenosyl-L-methionine = N(omega),N(omega)'-dimethyl-L-arginyl-[protein] + 2 S-adenosyl-L-homocysteine + 2 H(+)</text>
        <dbReference type="Rhea" id="RHEA:48108"/>
        <dbReference type="Rhea" id="RHEA-COMP:10532"/>
        <dbReference type="Rhea" id="RHEA-COMP:11992"/>
        <dbReference type="ChEBI" id="CHEBI:15378"/>
        <dbReference type="ChEBI" id="CHEBI:29965"/>
        <dbReference type="ChEBI" id="CHEBI:57856"/>
        <dbReference type="ChEBI" id="CHEBI:59789"/>
        <dbReference type="ChEBI" id="CHEBI:88221"/>
        <dbReference type="EC" id="2.1.1.320"/>
    </reaction>
</comment>
<evidence type="ECO:0000313" key="10">
    <source>
        <dbReference type="RefSeq" id="XP_034253390.1"/>
    </source>
</evidence>
<evidence type="ECO:0000313" key="9">
    <source>
        <dbReference type="Proteomes" id="UP000515158"/>
    </source>
</evidence>
<dbReference type="FunCoup" id="A0A6P9A788">
    <property type="interactions" value="1251"/>
</dbReference>
<dbReference type="SUPFAM" id="SSF53335">
    <property type="entry name" value="S-adenosyl-L-methionine-dependent methyltransferases"/>
    <property type="match status" value="1"/>
</dbReference>
<sequence length="496" mass="55866">MLSQLPLRPLKSIPNYSCRKMNFSLNLSFIHLFGRCSLPHLYKKGVRLIGSTRSTLVLNGRKAQGNPMTLAEQLRSRIQIRGPITVADYMRAVLTSPSGGYYMHRDVLGRQGDFTTSPEITQLFGDMVGIWFINEINKFHPPSQPVQLVELGPGRGSLTADVLKVFKHLRGKEGLSVHLVEISPEFSRIQAEKLCERSSIEICIQAASHSQSENKPGGRQYQIDRGSDSSKGSSFGTITVGRPRNLPKKSDAKHYQKGIMKDGTPVFWYYSLNEVPHNFSCFLAHEFFDALPVHKFKKTPEGWREILITNDPDKGPDHFKFIISRSGTPASKVFMKPWDERTEAEICPDTGLIGQQIATRLEESGGTGLVVDYGHEGECNDTFRAFKNHKQVDPLICPGSADLTADVDFSYLRNSVIDKNVTFGPVSQSHFLKQIGIDLRLQILLDEYPEDQKPHLQSGYDMIMNSMGERFKFFAMFPNVLQDHLKKYPVAGFHKS</sequence>
<organism evidence="10">
    <name type="scientific">Thrips palmi</name>
    <name type="common">Melon thrips</name>
    <dbReference type="NCBI Taxonomy" id="161013"/>
    <lineage>
        <taxon>Eukaryota</taxon>
        <taxon>Metazoa</taxon>
        <taxon>Ecdysozoa</taxon>
        <taxon>Arthropoda</taxon>
        <taxon>Hexapoda</taxon>
        <taxon>Insecta</taxon>
        <taxon>Pterygota</taxon>
        <taxon>Neoptera</taxon>
        <taxon>Paraneoptera</taxon>
        <taxon>Thysanoptera</taxon>
        <taxon>Terebrantia</taxon>
        <taxon>Thripoidea</taxon>
        <taxon>Thripidae</taxon>
        <taxon>Thrips</taxon>
    </lineage>
</organism>
<dbReference type="GO" id="GO:0005739">
    <property type="term" value="C:mitochondrion"/>
    <property type="evidence" value="ECO:0007669"/>
    <property type="project" value="UniProtKB-SubCell"/>
</dbReference>
<proteinExistence type="inferred from homology"/>
<dbReference type="InterPro" id="IPR038375">
    <property type="entry name" value="NDUFAF7_sf"/>
</dbReference>
<dbReference type="Gene3D" id="3.40.50.12710">
    <property type="match status" value="1"/>
</dbReference>
<dbReference type="PANTHER" id="PTHR12049">
    <property type="entry name" value="PROTEIN ARGININE METHYLTRANSFERASE NDUFAF7, MITOCHONDRIAL"/>
    <property type="match status" value="1"/>
</dbReference>
<feature type="region of interest" description="Disordered" evidence="8">
    <location>
        <begin position="207"/>
        <end position="253"/>
    </location>
</feature>
<dbReference type="GO" id="GO:0032259">
    <property type="term" value="P:methylation"/>
    <property type="evidence" value="ECO:0007669"/>
    <property type="project" value="UniProtKB-KW"/>
</dbReference>
<evidence type="ECO:0000256" key="4">
    <source>
        <dbReference type="ARBA" id="ARBA00022679"/>
    </source>
</evidence>
<dbReference type="EC" id="2.1.1.320" evidence="7"/>
<reference evidence="10" key="1">
    <citation type="submission" date="2025-08" db="UniProtKB">
        <authorList>
            <consortium name="RefSeq"/>
        </authorList>
    </citation>
    <scope>IDENTIFICATION</scope>
    <source>
        <tissue evidence="10">Total insect</tissue>
    </source>
</reference>
<protein>
    <recommendedName>
        <fullName evidence="7">Protein arginine methyltransferase NDUFAF7</fullName>
        <ecNumber evidence="7">2.1.1.320</ecNumber>
    </recommendedName>
</protein>
<dbReference type="AlphaFoldDB" id="A0A6P9A788"/>
<evidence type="ECO:0000256" key="7">
    <source>
        <dbReference type="RuleBase" id="RU364114"/>
    </source>
</evidence>
<dbReference type="Proteomes" id="UP000515158">
    <property type="component" value="Unplaced"/>
</dbReference>
<dbReference type="GeneID" id="117652528"/>
<evidence type="ECO:0000256" key="3">
    <source>
        <dbReference type="ARBA" id="ARBA00022603"/>
    </source>
</evidence>
<dbReference type="KEGG" id="tpal:117652528"/>
<keyword evidence="4 7" id="KW-0808">Transferase</keyword>
<comment type="similarity">
    <text evidence="2 7">Belongs to the NDUFAF7 family.</text>
</comment>
<evidence type="ECO:0000256" key="6">
    <source>
        <dbReference type="ARBA" id="ARBA00048612"/>
    </source>
</evidence>
<dbReference type="GO" id="GO:0035243">
    <property type="term" value="F:protein-arginine omega-N symmetric methyltransferase activity"/>
    <property type="evidence" value="ECO:0007669"/>
    <property type="project" value="UniProtKB-EC"/>
</dbReference>
<dbReference type="InParanoid" id="A0A6P9A788"/>
<dbReference type="OrthoDB" id="438553at2759"/>
<dbReference type="InterPro" id="IPR029063">
    <property type="entry name" value="SAM-dependent_MTases_sf"/>
</dbReference>
<accession>A0A6P9A788</accession>
<dbReference type="PANTHER" id="PTHR12049:SF7">
    <property type="entry name" value="PROTEIN ARGININE METHYLTRANSFERASE NDUFAF7, MITOCHONDRIAL"/>
    <property type="match status" value="1"/>
</dbReference>
<evidence type="ECO:0000256" key="2">
    <source>
        <dbReference type="ARBA" id="ARBA00005891"/>
    </source>
</evidence>
<comment type="subcellular location">
    <subcellularLocation>
        <location evidence="1 7">Mitochondrion</location>
    </subcellularLocation>
</comment>
<keyword evidence="9" id="KW-1185">Reference proteome</keyword>